<sequence length="203" mass="22044">MERQLGRQTAIDGALEAGAGRAERLDPATLPVRFDTTMSAPPAAGSARVAARVYLDRDTAIIKRPLAGLPLTLVVPLNVFEGIAVEIRPAGLLGTLVARLFLRHPDPALCLTLREADNAEDLAEDWAGWAEALNLPLQIVEPDGSVSTIQDAAQPHFPARPCLRRKVYALTGHRPRFLNRRKTGGGLALQPVHRGEREIIARH</sequence>
<name>A0A0K6HVK6_9HYPH</name>
<dbReference type="EMBL" id="CYHE01000003">
    <property type="protein sequence ID" value="CUA94813.1"/>
    <property type="molecule type" value="Genomic_DNA"/>
</dbReference>
<dbReference type="AlphaFoldDB" id="A0A0K6HVK6"/>
<keyword evidence="2" id="KW-1185">Reference proteome</keyword>
<protein>
    <submittedName>
        <fullName evidence="1">Uncharacterized protein</fullName>
    </submittedName>
</protein>
<proteinExistence type="predicted"/>
<accession>A0A0K6HVK6</accession>
<dbReference type="Proteomes" id="UP000183900">
    <property type="component" value="Unassembled WGS sequence"/>
</dbReference>
<organism evidence="1 2">
    <name type="scientific">Pannonibacter indicus</name>
    <dbReference type="NCBI Taxonomy" id="466044"/>
    <lineage>
        <taxon>Bacteria</taxon>
        <taxon>Pseudomonadati</taxon>
        <taxon>Pseudomonadota</taxon>
        <taxon>Alphaproteobacteria</taxon>
        <taxon>Hyphomicrobiales</taxon>
        <taxon>Stappiaceae</taxon>
        <taxon>Pannonibacter</taxon>
    </lineage>
</organism>
<evidence type="ECO:0000313" key="2">
    <source>
        <dbReference type="Proteomes" id="UP000183900"/>
    </source>
</evidence>
<gene>
    <name evidence="1" type="ORF">Ga0061067_103318</name>
</gene>
<dbReference type="Pfam" id="PF19596">
    <property type="entry name" value="DUF6101"/>
    <property type="match status" value="1"/>
</dbReference>
<evidence type="ECO:0000313" key="1">
    <source>
        <dbReference type="EMBL" id="CUA94813.1"/>
    </source>
</evidence>
<reference evidence="2" key="1">
    <citation type="submission" date="2015-08" db="EMBL/GenBank/DDBJ databases">
        <authorList>
            <person name="Varghese N."/>
        </authorList>
    </citation>
    <scope>NUCLEOTIDE SEQUENCE [LARGE SCALE GENOMIC DNA]</scope>
    <source>
        <strain evidence="2">DSM 23407</strain>
    </source>
</reference>
<dbReference type="InterPro" id="IPR046083">
    <property type="entry name" value="DUF6101"/>
</dbReference>